<dbReference type="PROSITE" id="PS51459">
    <property type="entry name" value="FIDO"/>
    <property type="match status" value="1"/>
</dbReference>
<dbReference type="HOGENOM" id="CLU_077430_1_0_9"/>
<dbReference type="PATRIC" id="fig|1333534.5.peg.556"/>
<feature type="domain" description="Fido" evidence="1">
    <location>
        <begin position="78"/>
        <end position="210"/>
    </location>
</feature>
<reference evidence="2 3" key="2">
    <citation type="journal article" date="2016" name="Genome Announc.">
        <title>Genome Sequence of a Gram-Positive Diazotroph, Paenibacillus durus Type Strain ATCC 35681.</title>
        <authorList>
            <person name="Halim M.A."/>
            <person name="Rahman A.Y."/>
            <person name="Sim K.S."/>
            <person name="Yam H.C."/>
            <person name="Rahim A.A."/>
            <person name="Ghazali A.H."/>
            <person name="Najimudin N."/>
        </authorList>
    </citation>
    <scope>NUCLEOTIDE SEQUENCE [LARGE SCALE GENOMIC DNA]</scope>
    <source>
        <strain evidence="2 3">ATCC 35681</strain>
    </source>
</reference>
<dbReference type="SUPFAM" id="SSF140931">
    <property type="entry name" value="Fic-like"/>
    <property type="match status" value="1"/>
</dbReference>
<name>A0A0F7F6P4_PAEDU</name>
<dbReference type="Pfam" id="PF02661">
    <property type="entry name" value="Fic"/>
    <property type="match status" value="1"/>
</dbReference>
<dbReference type="EMBL" id="CP011114">
    <property type="protein sequence ID" value="AKG33617.1"/>
    <property type="molecule type" value="Genomic_DNA"/>
</dbReference>
<evidence type="ECO:0000313" key="2">
    <source>
        <dbReference type="EMBL" id="AKG33617.1"/>
    </source>
</evidence>
<dbReference type="InterPro" id="IPR003812">
    <property type="entry name" value="Fido"/>
</dbReference>
<accession>A0A0F7F6P4</accession>
<dbReference type="Gene3D" id="1.10.3290.10">
    <property type="entry name" value="Fido-like domain"/>
    <property type="match status" value="1"/>
</dbReference>
<protein>
    <submittedName>
        <fullName evidence="2">Toxin Fic</fullName>
    </submittedName>
</protein>
<evidence type="ECO:0000313" key="3">
    <source>
        <dbReference type="Proteomes" id="UP000034189"/>
    </source>
</evidence>
<organism evidence="2 3">
    <name type="scientific">Paenibacillus durus ATCC 35681</name>
    <dbReference type="NCBI Taxonomy" id="1333534"/>
    <lineage>
        <taxon>Bacteria</taxon>
        <taxon>Bacillati</taxon>
        <taxon>Bacillota</taxon>
        <taxon>Bacilli</taxon>
        <taxon>Bacillales</taxon>
        <taxon>Paenibacillaceae</taxon>
        <taxon>Paenibacillus</taxon>
    </lineage>
</organism>
<gene>
    <name evidence="2" type="ORF">VK70_02615</name>
</gene>
<dbReference type="InterPro" id="IPR036597">
    <property type="entry name" value="Fido-like_dom_sf"/>
</dbReference>
<proteinExistence type="predicted"/>
<evidence type="ECO:0000259" key="1">
    <source>
        <dbReference type="PROSITE" id="PS51459"/>
    </source>
</evidence>
<dbReference type="Proteomes" id="UP000034189">
    <property type="component" value="Chromosome"/>
</dbReference>
<sequence length="236" mass="26856">MKPKYQMTVEQNIFVAKRNIIDYIWKSAKLEGFAVTYPDTEAIFNGLSVPGIKVNEIVGVNNLKHAWQFILDNLDYSIDLSYICKINQLVGGDNLIVQAGYLRKVPVSIGGTTWRPDMPDESQIKEDLSIIHAIESPTERAITLMLYLMRKQMFLDGNKRTAMLSANQVMISSGCGIISIPIEHQRAFTGLLVQYYESNDMETLKTFMYDYCIDGIQFDPVQKTVSPKPDKEDIER</sequence>
<dbReference type="OrthoDB" id="9807853at2"/>
<dbReference type="AlphaFoldDB" id="A0A0F7F6P4"/>
<dbReference type="RefSeq" id="WP_025698900.1">
    <property type="nucleotide sequence ID" value="NZ_ASQQ01000630.1"/>
</dbReference>
<reference evidence="2 3" key="1">
    <citation type="submission" date="2015-03" db="EMBL/GenBank/DDBJ databases">
        <authorList>
            <person name="Abdul Halim M."/>
        </authorList>
    </citation>
    <scope>NUCLEOTIDE SEQUENCE [LARGE SCALE GENOMIC DNA]</scope>
    <source>
        <strain evidence="2 3">ATCC 35681</strain>
    </source>
</reference>